<accession>A0ACC0VPK5</accession>
<protein>
    <submittedName>
        <fullName evidence="1">Uncharacterized protein</fullName>
    </submittedName>
</protein>
<name>A0ACC0VPK5_9STRA</name>
<reference evidence="1 2" key="1">
    <citation type="journal article" date="2022" name="bioRxiv">
        <title>The genome of the oomycete Peronosclerospora sorghi, a cosmopolitan pathogen of maize and sorghum, is inflated with dispersed pseudogenes.</title>
        <authorList>
            <person name="Fletcher K."/>
            <person name="Martin F."/>
            <person name="Isakeit T."/>
            <person name="Cavanaugh K."/>
            <person name="Magill C."/>
            <person name="Michelmore R."/>
        </authorList>
    </citation>
    <scope>NUCLEOTIDE SEQUENCE [LARGE SCALE GENOMIC DNA]</scope>
    <source>
        <strain evidence="1">P6</strain>
    </source>
</reference>
<dbReference type="EMBL" id="CM047587">
    <property type="protein sequence ID" value="KAI9908280.1"/>
    <property type="molecule type" value="Genomic_DNA"/>
</dbReference>
<comment type="caution">
    <text evidence="1">The sequence shown here is derived from an EMBL/GenBank/DDBJ whole genome shotgun (WGS) entry which is preliminary data.</text>
</comment>
<evidence type="ECO:0000313" key="1">
    <source>
        <dbReference type="EMBL" id="KAI9908280.1"/>
    </source>
</evidence>
<evidence type="ECO:0000313" key="2">
    <source>
        <dbReference type="Proteomes" id="UP001163321"/>
    </source>
</evidence>
<keyword evidence="2" id="KW-1185">Reference proteome</keyword>
<proteinExistence type="predicted"/>
<sequence length="323" mass="36794">MVYSSMCRCAQQLRQSVKYAANHRNIISSSSVINNLREAPHIVLPRSNANARRLRELVRAPLPQHVKADPTGVVIGMAVLGALIGVGKMWWDVSSSSTEKADSVVYQEILQADIALFFVELIKAIEELIKNLPEIENSVRTELKKNNQELNDADIERVVFSQFYPTMELAEQELINKRQWNRHSFETALEKMGKDAEIVKLQQDLNDLLIKTFPTLKLAEVPEDLTADKTLVILKEVVAGMEKAMSDVLSNARAEGITDATKAMEEFQHLYMEFVEQMTQARMKAHGISQQTFMAALQKYHTENEHFRQQVEKIYDQQAKAYD</sequence>
<organism evidence="1 2">
    <name type="scientific">Peronosclerospora sorghi</name>
    <dbReference type="NCBI Taxonomy" id="230839"/>
    <lineage>
        <taxon>Eukaryota</taxon>
        <taxon>Sar</taxon>
        <taxon>Stramenopiles</taxon>
        <taxon>Oomycota</taxon>
        <taxon>Peronosporomycetes</taxon>
        <taxon>Peronosporales</taxon>
        <taxon>Peronosporaceae</taxon>
        <taxon>Peronosclerospora</taxon>
    </lineage>
</organism>
<dbReference type="Proteomes" id="UP001163321">
    <property type="component" value="Chromosome 8"/>
</dbReference>
<gene>
    <name evidence="1" type="ORF">PsorP6_004402</name>
</gene>